<dbReference type="PANTHER" id="PTHR39339:SF1">
    <property type="entry name" value="CHAD DOMAIN-CONTAINING PROTEIN"/>
    <property type="match status" value="1"/>
</dbReference>
<dbReference type="EMBL" id="CP063078">
    <property type="protein sequence ID" value="QOQ87720.1"/>
    <property type="molecule type" value="Genomic_DNA"/>
</dbReference>
<dbReference type="InterPro" id="IPR033469">
    <property type="entry name" value="CYTH-like_dom_sf"/>
</dbReference>
<sequence>MEIERKFLLENDRILKFIYSKKITIYKSKIYQFYTQTTSNSETRYRKKGNLYYLTTKKGSGLSRDEFEVVISKDEFKEAFDKKISSVISKDRYSFDYEGVTYYVDIYKGLLSGLYILEIEFETENSALDFKLSSEISEFVSKEVTQDRRYQNRNIGLYGLPNFDLDLDKTLNLLKKSPNLELNFPSYIDAYHGLRVLLNHFYSKIKFHKNEYENTKNPENLHQLRVNLRKTRSLLKSSKDLYDEKILSQILQTLKDVAKSTNQRRDFDVFIEYLEGIEGSKDVVKSLKFVSNNQSLKANFDDENFIDLESLLADKDGFYSTKCIYLKPYISRVIRKEIVKIEKDLLRLSAEVENEKFHNTRVELKRLRYLLEGFGAMFEITAINELFKKLKFMQELFGKLQDRDVWCDIIDMYDKGELGDFLRNQKSEISVEMFEIRGEILSYRAKFLKSTKKVSRVLKAYY</sequence>
<feature type="domain" description="CHAD" evidence="2">
    <location>
        <begin position="187"/>
        <end position="456"/>
    </location>
</feature>
<evidence type="ECO:0000313" key="4">
    <source>
        <dbReference type="Proteomes" id="UP000594749"/>
    </source>
</evidence>
<evidence type="ECO:0000259" key="1">
    <source>
        <dbReference type="PROSITE" id="PS51707"/>
    </source>
</evidence>
<evidence type="ECO:0000259" key="2">
    <source>
        <dbReference type="PROSITE" id="PS51708"/>
    </source>
</evidence>
<accession>A0A7M1LGZ7</accession>
<dbReference type="Pfam" id="PF05235">
    <property type="entry name" value="CHAD"/>
    <property type="match status" value="1"/>
</dbReference>
<dbReference type="InterPro" id="IPR007899">
    <property type="entry name" value="CHAD_dom"/>
</dbReference>
<dbReference type="SMART" id="SM00880">
    <property type="entry name" value="CHAD"/>
    <property type="match status" value="1"/>
</dbReference>
<organism evidence="3 4">
    <name type="scientific">Campylobacter corcagiensis</name>
    <dbReference type="NCBI Taxonomy" id="1448857"/>
    <lineage>
        <taxon>Bacteria</taxon>
        <taxon>Pseudomonadati</taxon>
        <taxon>Campylobacterota</taxon>
        <taxon>Epsilonproteobacteria</taxon>
        <taxon>Campylobacterales</taxon>
        <taxon>Campylobacteraceae</taxon>
        <taxon>Campylobacter</taxon>
    </lineage>
</organism>
<evidence type="ECO:0000313" key="3">
    <source>
        <dbReference type="EMBL" id="QOQ87720.1"/>
    </source>
</evidence>
<protein>
    <submittedName>
        <fullName evidence="3">CHAD domain-containing protein</fullName>
    </submittedName>
</protein>
<dbReference type="Proteomes" id="UP000594749">
    <property type="component" value="Chromosome"/>
</dbReference>
<dbReference type="InterPro" id="IPR023577">
    <property type="entry name" value="CYTH_domain"/>
</dbReference>
<feature type="domain" description="CYTH" evidence="1">
    <location>
        <begin position="1"/>
        <end position="156"/>
    </location>
</feature>
<dbReference type="PANTHER" id="PTHR39339">
    <property type="entry name" value="SLR1444 PROTEIN"/>
    <property type="match status" value="1"/>
</dbReference>
<dbReference type="InterPro" id="IPR038186">
    <property type="entry name" value="CHAD_dom_sf"/>
</dbReference>
<dbReference type="RefSeq" id="WP_025802563.1">
    <property type="nucleotide sequence ID" value="NZ_CP053842.1"/>
</dbReference>
<dbReference type="SUPFAM" id="SSF55154">
    <property type="entry name" value="CYTH-like phosphatases"/>
    <property type="match status" value="1"/>
</dbReference>
<dbReference type="SMART" id="SM01118">
    <property type="entry name" value="CYTH"/>
    <property type="match status" value="1"/>
</dbReference>
<dbReference type="AlphaFoldDB" id="A0A7M1LGZ7"/>
<dbReference type="OrthoDB" id="9777271at2"/>
<keyword evidence="4" id="KW-1185">Reference proteome</keyword>
<reference evidence="3 4" key="1">
    <citation type="submission" date="2020-10" db="EMBL/GenBank/DDBJ databases">
        <title>Campylobacter and Helicobacter PacBio genomes.</title>
        <authorList>
            <person name="Lane C."/>
        </authorList>
    </citation>
    <scope>NUCLEOTIDE SEQUENCE [LARGE SCALE GENOMIC DNA]</scope>
    <source>
        <strain evidence="3 4">2016D-0077</strain>
    </source>
</reference>
<dbReference type="PROSITE" id="PS51708">
    <property type="entry name" value="CHAD"/>
    <property type="match status" value="1"/>
</dbReference>
<proteinExistence type="predicted"/>
<dbReference type="Gene3D" id="2.40.320.10">
    <property type="entry name" value="Hypothetical Protein Pfu-838710-001"/>
    <property type="match status" value="1"/>
</dbReference>
<dbReference type="PROSITE" id="PS51707">
    <property type="entry name" value="CYTH"/>
    <property type="match status" value="1"/>
</dbReference>
<name>A0A7M1LGZ7_9BACT</name>
<gene>
    <name evidence="3" type="ORF">IMC76_02595</name>
</gene>
<dbReference type="Gene3D" id="1.40.20.10">
    <property type="entry name" value="CHAD domain"/>
    <property type="match status" value="2"/>
</dbReference>